<dbReference type="InterPro" id="IPR003593">
    <property type="entry name" value="AAA+_ATPase"/>
</dbReference>
<dbReference type="PROSITE" id="PS00211">
    <property type="entry name" value="ABC_TRANSPORTER_1"/>
    <property type="match status" value="1"/>
</dbReference>
<keyword evidence="5" id="KW-1133">Transmembrane helix</keyword>
<dbReference type="AlphaFoldDB" id="A0A562ZLZ8"/>
<evidence type="ECO:0000256" key="7">
    <source>
        <dbReference type="ARBA" id="ARBA00038388"/>
    </source>
</evidence>
<dbReference type="GO" id="GO:0005524">
    <property type="term" value="F:ATP binding"/>
    <property type="evidence" value="ECO:0007669"/>
    <property type="project" value="UniProtKB-KW"/>
</dbReference>
<dbReference type="PROSITE" id="PS50893">
    <property type="entry name" value="ABC_TRANSPORTER_2"/>
    <property type="match status" value="1"/>
</dbReference>
<dbReference type="InterPro" id="IPR015854">
    <property type="entry name" value="ABC_transpr_LolD-like"/>
</dbReference>
<comment type="caution">
    <text evidence="9">The sequence shown here is derived from an EMBL/GenBank/DDBJ whole genome shotgun (WGS) entry which is preliminary data.</text>
</comment>
<protein>
    <submittedName>
        <fullName evidence="9">ABC transporter ATP-binding protein</fullName>
    </submittedName>
</protein>
<keyword evidence="2" id="KW-1003">Cell membrane</keyword>
<comment type="similarity">
    <text evidence="7">Belongs to the ABC transporter superfamily. Macrolide exporter (TC 3.A.1.122) family.</text>
</comment>
<evidence type="ECO:0000256" key="4">
    <source>
        <dbReference type="ARBA" id="ARBA00022840"/>
    </source>
</evidence>
<dbReference type="GO" id="GO:0046677">
    <property type="term" value="P:response to antibiotic"/>
    <property type="evidence" value="ECO:0007669"/>
    <property type="project" value="UniProtKB-KW"/>
</dbReference>
<dbReference type="Pfam" id="PF00005">
    <property type="entry name" value="ABC_tran"/>
    <property type="match status" value="1"/>
</dbReference>
<evidence type="ECO:0000256" key="6">
    <source>
        <dbReference type="ARBA" id="ARBA00023251"/>
    </source>
</evidence>
<accession>A0A562ZLZ8</accession>
<dbReference type="SMART" id="SM00382">
    <property type="entry name" value="AAA"/>
    <property type="match status" value="1"/>
</dbReference>
<keyword evidence="5" id="KW-0812">Transmembrane</keyword>
<evidence type="ECO:0000256" key="1">
    <source>
        <dbReference type="ARBA" id="ARBA00022448"/>
    </source>
</evidence>
<dbReference type="OrthoDB" id="9802264at2"/>
<dbReference type="Gene3D" id="3.40.50.300">
    <property type="entry name" value="P-loop containing nucleotide triphosphate hydrolases"/>
    <property type="match status" value="1"/>
</dbReference>
<keyword evidence="1" id="KW-0813">Transport</keyword>
<dbReference type="CDD" id="cd03255">
    <property type="entry name" value="ABC_MJ0796_LolCDE_FtsE"/>
    <property type="match status" value="1"/>
</dbReference>
<evidence type="ECO:0000313" key="9">
    <source>
        <dbReference type="EMBL" id="TWO69523.1"/>
    </source>
</evidence>
<dbReference type="SUPFAM" id="SSF52540">
    <property type="entry name" value="P-loop containing nucleoside triphosphate hydrolases"/>
    <property type="match status" value="1"/>
</dbReference>
<dbReference type="FunFam" id="3.40.50.300:FF:000032">
    <property type="entry name" value="Export ABC transporter ATP-binding protein"/>
    <property type="match status" value="1"/>
</dbReference>
<keyword evidence="6" id="KW-0046">Antibiotic resistance</keyword>
<dbReference type="InterPro" id="IPR003439">
    <property type="entry name" value="ABC_transporter-like_ATP-bd"/>
</dbReference>
<evidence type="ECO:0000256" key="3">
    <source>
        <dbReference type="ARBA" id="ARBA00022741"/>
    </source>
</evidence>
<evidence type="ECO:0000256" key="5">
    <source>
        <dbReference type="ARBA" id="ARBA00022989"/>
    </source>
</evidence>
<keyword evidence="10" id="KW-1185">Reference proteome</keyword>
<proteinExistence type="inferred from homology"/>
<dbReference type="InterPro" id="IPR017871">
    <property type="entry name" value="ABC_transporter-like_CS"/>
</dbReference>
<evidence type="ECO:0000259" key="8">
    <source>
        <dbReference type="PROSITE" id="PS50893"/>
    </source>
</evidence>
<dbReference type="Proteomes" id="UP000318199">
    <property type="component" value="Unassembled WGS sequence"/>
</dbReference>
<dbReference type="EMBL" id="VOBQ01000015">
    <property type="protein sequence ID" value="TWO69523.1"/>
    <property type="molecule type" value="Genomic_DNA"/>
</dbReference>
<organism evidence="9 10">
    <name type="scientific">Caenimonas sedimenti</name>
    <dbReference type="NCBI Taxonomy" id="2596921"/>
    <lineage>
        <taxon>Bacteria</taxon>
        <taxon>Pseudomonadati</taxon>
        <taxon>Pseudomonadota</taxon>
        <taxon>Betaproteobacteria</taxon>
        <taxon>Burkholderiales</taxon>
        <taxon>Comamonadaceae</taxon>
        <taxon>Caenimonas</taxon>
    </lineage>
</organism>
<dbReference type="InterPro" id="IPR027417">
    <property type="entry name" value="P-loop_NTPase"/>
</dbReference>
<sequence>MMALIQARGLTKVYAMGDQTVHALRGVSLDIEEGGFVAIMGASGSGKSTLMNILGCLDLPTEGQYRLADEPVEQMAPDQLASIRNRRIGFVFQQFNLLPRTSAVENVELPMVYAGVKAADRRARAMEALSHVGLAQRASHTPSELSGGQQQRVAIARALVNKPQLILADEPTGALDSQTSEDIMRLLTELNAQGMTVVLVTHESDIAAWARRKIVFRDGHVVEDSTVVVPQAVIPDLIRDPSMHGTAPPWIAGQARNDSPA</sequence>
<dbReference type="InterPro" id="IPR017911">
    <property type="entry name" value="MacB-like_ATP-bd"/>
</dbReference>
<evidence type="ECO:0000256" key="2">
    <source>
        <dbReference type="ARBA" id="ARBA00022475"/>
    </source>
</evidence>
<keyword evidence="4 9" id="KW-0067">ATP-binding</keyword>
<name>A0A562ZLZ8_9BURK</name>
<reference evidence="9 10" key="1">
    <citation type="submission" date="2019-07" db="EMBL/GenBank/DDBJ databases">
        <title>Caenimonas sedimenti sp. nov., isolated from activated sludge.</title>
        <authorList>
            <person name="Xu J."/>
        </authorList>
    </citation>
    <scope>NUCLEOTIDE SEQUENCE [LARGE SCALE GENOMIC DNA]</scope>
    <source>
        <strain evidence="9 10">HX-9-20</strain>
    </source>
</reference>
<gene>
    <name evidence="9" type="ORF">FN976_19760</name>
</gene>
<dbReference type="GO" id="GO:0016887">
    <property type="term" value="F:ATP hydrolysis activity"/>
    <property type="evidence" value="ECO:0007669"/>
    <property type="project" value="InterPro"/>
</dbReference>
<evidence type="ECO:0000313" key="10">
    <source>
        <dbReference type="Proteomes" id="UP000318199"/>
    </source>
</evidence>
<feature type="domain" description="ABC transporter" evidence="8">
    <location>
        <begin position="5"/>
        <end position="243"/>
    </location>
</feature>
<dbReference type="GO" id="GO:0098796">
    <property type="term" value="C:membrane protein complex"/>
    <property type="evidence" value="ECO:0007669"/>
    <property type="project" value="UniProtKB-ARBA"/>
</dbReference>
<dbReference type="PANTHER" id="PTHR24220">
    <property type="entry name" value="IMPORT ATP-BINDING PROTEIN"/>
    <property type="match status" value="1"/>
</dbReference>
<dbReference type="PANTHER" id="PTHR24220:SF86">
    <property type="entry name" value="ABC TRANSPORTER ABCH.1"/>
    <property type="match status" value="1"/>
</dbReference>
<keyword evidence="3" id="KW-0547">Nucleotide-binding</keyword>
<dbReference type="GO" id="GO:0005886">
    <property type="term" value="C:plasma membrane"/>
    <property type="evidence" value="ECO:0007669"/>
    <property type="project" value="TreeGrafter"/>
</dbReference>
<dbReference type="GO" id="GO:0022857">
    <property type="term" value="F:transmembrane transporter activity"/>
    <property type="evidence" value="ECO:0007669"/>
    <property type="project" value="UniProtKB-ARBA"/>
</dbReference>
<keyword evidence="5" id="KW-0472">Membrane</keyword>